<dbReference type="AlphaFoldDB" id="A0A484B4N2"/>
<gene>
    <name evidence="10" type="ORF">AWZ03_010562</name>
</gene>
<dbReference type="GO" id="GO:0031902">
    <property type="term" value="C:late endosome membrane"/>
    <property type="evidence" value="ECO:0007669"/>
    <property type="project" value="UniProtKB-SubCell"/>
</dbReference>
<protein>
    <recommendedName>
        <fullName evidence="9">LITAF domain-containing protein</fullName>
    </recommendedName>
</protein>
<dbReference type="Pfam" id="PF10601">
    <property type="entry name" value="zf-LITAF-like"/>
    <property type="match status" value="1"/>
</dbReference>
<feature type="compositionally biased region" description="Pro residues" evidence="8">
    <location>
        <begin position="20"/>
        <end position="34"/>
    </location>
</feature>
<keyword evidence="5" id="KW-0479">Metal-binding</keyword>
<evidence type="ECO:0000259" key="9">
    <source>
        <dbReference type="PROSITE" id="PS51837"/>
    </source>
</evidence>
<keyword evidence="11" id="KW-1185">Reference proteome</keyword>
<evidence type="ECO:0000256" key="7">
    <source>
        <dbReference type="ARBA" id="ARBA00023136"/>
    </source>
</evidence>
<dbReference type="STRING" id="7232.A0A484B4N2"/>
<dbReference type="GO" id="GO:0008270">
    <property type="term" value="F:zinc ion binding"/>
    <property type="evidence" value="ECO:0007669"/>
    <property type="project" value="TreeGrafter"/>
</dbReference>
<dbReference type="KEGG" id="dnv:108652739"/>
<evidence type="ECO:0000256" key="8">
    <source>
        <dbReference type="SAM" id="MobiDB-lite"/>
    </source>
</evidence>
<dbReference type="GO" id="GO:0005765">
    <property type="term" value="C:lysosomal membrane"/>
    <property type="evidence" value="ECO:0007669"/>
    <property type="project" value="UniProtKB-SubCell"/>
</dbReference>
<dbReference type="SMART" id="SM00714">
    <property type="entry name" value="LITAF"/>
    <property type="match status" value="1"/>
</dbReference>
<dbReference type="Proteomes" id="UP000295192">
    <property type="component" value="Unassembled WGS sequence"/>
</dbReference>
<evidence type="ECO:0000313" key="11">
    <source>
        <dbReference type="Proteomes" id="UP000295192"/>
    </source>
</evidence>
<evidence type="ECO:0000256" key="5">
    <source>
        <dbReference type="ARBA" id="ARBA00022723"/>
    </source>
</evidence>
<dbReference type="InterPro" id="IPR037519">
    <property type="entry name" value="LITAF_fam"/>
</dbReference>
<feature type="compositionally biased region" description="Pro residues" evidence="8">
    <location>
        <begin position="1"/>
        <end position="10"/>
    </location>
</feature>
<evidence type="ECO:0000256" key="3">
    <source>
        <dbReference type="ARBA" id="ARBA00004630"/>
    </source>
</evidence>
<accession>A0A484B4N2</accession>
<comment type="similarity">
    <text evidence="4">Belongs to the CDIP1/LITAF family.</text>
</comment>
<keyword evidence="7" id="KW-0472">Membrane</keyword>
<dbReference type="EMBL" id="LSRL02000182">
    <property type="protein sequence ID" value="TDG43040.1"/>
    <property type="molecule type" value="Genomic_DNA"/>
</dbReference>
<dbReference type="PANTHER" id="PTHR23292">
    <property type="entry name" value="LIPOPOLYSACCHARIDE-INDUCED TUMOR NECROSIS FACTOR-ALPHA FACTOR"/>
    <property type="match status" value="1"/>
</dbReference>
<evidence type="ECO:0000256" key="6">
    <source>
        <dbReference type="ARBA" id="ARBA00022833"/>
    </source>
</evidence>
<organism evidence="10 11">
    <name type="scientific">Drosophila navojoa</name>
    <name type="common">Fruit fly</name>
    <dbReference type="NCBI Taxonomy" id="7232"/>
    <lineage>
        <taxon>Eukaryota</taxon>
        <taxon>Metazoa</taxon>
        <taxon>Ecdysozoa</taxon>
        <taxon>Arthropoda</taxon>
        <taxon>Hexapoda</taxon>
        <taxon>Insecta</taxon>
        <taxon>Pterygota</taxon>
        <taxon>Neoptera</taxon>
        <taxon>Endopterygota</taxon>
        <taxon>Diptera</taxon>
        <taxon>Brachycera</taxon>
        <taxon>Muscomorpha</taxon>
        <taxon>Ephydroidea</taxon>
        <taxon>Drosophilidae</taxon>
        <taxon>Drosophila</taxon>
    </lineage>
</organism>
<sequence length="172" mass="18801">MEKQDPPPYTEQPMPQLPSQSPPPPQPPLPPQPSQPQVDAVPTAVPPQATPQAQIRYVPAQTYQPYPAGPTQPPLYPPMQQPPGSSTVVIHTTIPQRVPVGRDPTFVRCPTCQNDVITRIEATPTGRTHLWAMILCLVGCWPCVCVPYCMDSCKQSNHYCPVCNAFIGSRAA</sequence>
<feature type="domain" description="LITAF" evidence="9">
    <location>
        <begin position="88"/>
        <end position="172"/>
    </location>
</feature>
<evidence type="ECO:0000313" key="10">
    <source>
        <dbReference type="EMBL" id="TDG43040.1"/>
    </source>
</evidence>
<dbReference type="InterPro" id="IPR006629">
    <property type="entry name" value="LITAF"/>
</dbReference>
<name>A0A484B4N2_DRONA</name>
<keyword evidence="6" id="KW-0862">Zinc</keyword>
<comment type="caution">
    <text evidence="10">The sequence shown here is derived from an EMBL/GenBank/DDBJ whole genome shotgun (WGS) entry which is preliminary data.</text>
</comment>
<reference evidence="10 11" key="1">
    <citation type="journal article" date="2019" name="J. Hered.">
        <title>An Improved Genome Assembly for Drosophila navojoa, the Basal Species in the mojavensis Cluster.</title>
        <authorList>
            <person name="Vanderlinde T."/>
            <person name="Dupim E.G."/>
            <person name="Nazario-Yepiz N.O."/>
            <person name="Carvalho A.B."/>
        </authorList>
    </citation>
    <scope>NUCLEOTIDE SEQUENCE [LARGE SCALE GENOMIC DNA]</scope>
    <source>
        <strain evidence="10">Navoj_Jal97</strain>
        <tissue evidence="10">Whole organism</tissue>
    </source>
</reference>
<feature type="region of interest" description="Disordered" evidence="8">
    <location>
        <begin position="1"/>
        <end position="49"/>
    </location>
</feature>
<dbReference type="OrthoDB" id="5599753at2759"/>
<dbReference type="PROSITE" id="PS51837">
    <property type="entry name" value="LITAF"/>
    <property type="match status" value="1"/>
</dbReference>
<evidence type="ECO:0000256" key="4">
    <source>
        <dbReference type="ARBA" id="ARBA00005975"/>
    </source>
</evidence>
<proteinExistence type="inferred from homology"/>
<dbReference type="OMA" id="TFVRCPT"/>
<evidence type="ECO:0000256" key="1">
    <source>
        <dbReference type="ARBA" id="ARBA00004414"/>
    </source>
</evidence>
<evidence type="ECO:0000256" key="2">
    <source>
        <dbReference type="ARBA" id="ARBA00004481"/>
    </source>
</evidence>
<comment type="subcellular location">
    <subcellularLocation>
        <location evidence="2">Endosome membrane</location>
        <topology evidence="2">Peripheral membrane protein</topology>
    </subcellularLocation>
    <subcellularLocation>
        <location evidence="1">Late endosome membrane</location>
    </subcellularLocation>
    <subcellularLocation>
        <location evidence="3">Lysosome membrane</location>
        <topology evidence="3">Peripheral membrane protein</topology>
        <orientation evidence="3">Cytoplasmic side</orientation>
    </subcellularLocation>
</comment>
<dbReference type="PANTHER" id="PTHR23292:SF14">
    <property type="entry name" value="FI16615P1-RELATED"/>
    <property type="match status" value="1"/>
</dbReference>